<dbReference type="PANTHER" id="PTHR11802">
    <property type="entry name" value="SERINE PROTEASE FAMILY S10 SERINE CARBOXYPEPTIDASE"/>
    <property type="match status" value="1"/>
</dbReference>
<accession>A0A914V9E9</accession>
<evidence type="ECO:0000256" key="5">
    <source>
        <dbReference type="ARBA" id="ARBA00022670"/>
    </source>
</evidence>
<organism evidence="13 14">
    <name type="scientific">Plectus sambesii</name>
    <dbReference type="NCBI Taxonomy" id="2011161"/>
    <lineage>
        <taxon>Eukaryota</taxon>
        <taxon>Metazoa</taxon>
        <taxon>Ecdysozoa</taxon>
        <taxon>Nematoda</taxon>
        <taxon>Chromadorea</taxon>
        <taxon>Plectida</taxon>
        <taxon>Plectina</taxon>
        <taxon>Plectoidea</taxon>
        <taxon>Plectidae</taxon>
        <taxon>Plectus</taxon>
    </lineage>
</organism>
<evidence type="ECO:0000256" key="4">
    <source>
        <dbReference type="ARBA" id="ARBA00022645"/>
    </source>
</evidence>
<dbReference type="PANTHER" id="PTHR11802:SF3">
    <property type="entry name" value="RETINOID-INDUCIBLE SERINE CARBOXYPEPTIDASE"/>
    <property type="match status" value="1"/>
</dbReference>
<keyword evidence="6 12" id="KW-0732">Signal</keyword>
<dbReference type="GO" id="GO:0006508">
    <property type="term" value="P:proteolysis"/>
    <property type="evidence" value="ECO:0007669"/>
    <property type="project" value="UniProtKB-KW"/>
</dbReference>
<feature type="chain" id="PRO_5037572997" description="Retinoid-inducible serine carboxypeptidase" evidence="12">
    <location>
        <begin position="19"/>
        <end position="441"/>
    </location>
</feature>
<evidence type="ECO:0000313" key="13">
    <source>
        <dbReference type="Proteomes" id="UP000887566"/>
    </source>
</evidence>
<keyword evidence="5" id="KW-0645">Protease</keyword>
<feature type="signal peptide" evidence="12">
    <location>
        <begin position="1"/>
        <end position="18"/>
    </location>
</feature>
<dbReference type="FunFam" id="3.40.50.1820:FF:000075">
    <property type="entry name" value="Carboxypeptidase"/>
    <property type="match status" value="1"/>
</dbReference>
<reference evidence="14" key="1">
    <citation type="submission" date="2022-11" db="UniProtKB">
        <authorList>
            <consortium name="WormBaseParasite"/>
        </authorList>
    </citation>
    <scope>IDENTIFICATION</scope>
</reference>
<keyword evidence="3" id="KW-0964">Secreted</keyword>
<dbReference type="InterPro" id="IPR001563">
    <property type="entry name" value="Peptidase_S10"/>
</dbReference>
<comment type="function">
    <text evidence="9">May be involved in vascular wall and kidney homeostasis.</text>
</comment>
<dbReference type="Gene3D" id="3.40.50.1820">
    <property type="entry name" value="alpha/beta hydrolase"/>
    <property type="match status" value="1"/>
</dbReference>
<protein>
    <recommendedName>
        <fullName evidence="10">Retinoid-inducible serine carboxypeptidase</fullName>
    </recommendedName>
    <alternativeName>
        <fullName evidence="11">Serine carboxypeptidase 1</fullName>
    </alternativeName>
</protein>
<evidence type="ECO:0000256" key="3">
    <source>
        <dbReference type="ARBA" id="ARBA00022525"/>
    </source>
</evidence>
<evidence type="ECO:0000256" key="6">
    <source>
        <dbReference type="ARBA" id="ARBA00022729"/>
    </source>
</evidence>
<evidence type="ECO:0000256" key="11">
    <source>
        <dbReference type="ARBA" id="ARBA00077736"/>
    </source>
</evidence>
<keyword evidence="4" id="KW-0121">Carboxypeptidase</keyword>
<keyword evidence="7" id="KW-0378">Hydrolase</keyword>
<keyword evidence="13" id="KW-1185">Reference proteome</keyword>
<evidence type="ECO:0000256" key="8">
    <source>
        <dbReference type="ARBA" id="ARBA00023180"/>
    </source>
</evidence>
<dbReference type="InterPro" id="IPR029058">
    <property type="entry name" value="AB_hydrolase_fold"/>
</dbReference>
<evidence type="ECO:0000256" key="12">
    <source>
        <dbReference type="SAM" id="SignalP"/>
    </source>
</evidence>
<evidence type="ECO:0000256" key="10">
    <source>
        <dbReference type="ARBA" id="ARBA00070242"/>
    </source>
</evidence>
<evidence type="ECO:0000256" key="7">
    <source>
        <dbReference type="ARBA" id="ARBA00022801"/>
    </source>
</evidence>
<sequence>MLLKLLLFALILVIPATSYSYFDHHKHQRNDLTYREKWGYVKVRESANLFWWLYYTSDSDRPLILWLQGGPGASSAGFGNFKEIGPLDTSLNPRNSTWLQKADLLFIDQPVGTGFSYVTNDDAYTTNVDEIADDLLSFAKDWFSRHARYQTRPFYVFCESYGGKMTVAFAKVLYQAVQAGDINVNFKGIALGDSWISPMDYVNSWGPYLYAFSMLGNSGLNKTNVKAEECRALVEQQKWDQATNCWNEAEVLIEALTDGVSFYNVLEREGLDRRSLRLLTHVERLFEKHVRPFEGDDLNLLMNGAVRKKLKIIPDSVQWTESSQAVFTHQSGDFMKPVIDTVDWLLANTPLNVSVYNGQLDLICDTIGTELWVSRLRWPDLRKFSARDRLAFHVGNDDSRTAGFYKQYNNFRFFWIMRAGHMVPSDNPAAALKMVDMIISH</sequence>
<dbReference type="SUPFAM" id="SSF53474">
    <property type="entry name" value="alpha/beta-Hydrolases"/>
    <property type="match status" value="1"/>
</dbReference>
<dbReference type="WBParaSite" id="PSAMB.scaffold1705size28564.g14419.t1">
    <property type="protein sequence ID" value="PSAMB.scaffold1705size28564.g14419.t1"/>
    <property type="gene ID" value="PSAMB.scaffold1705size28564.g14419"/>
</dbReference>
<name>A0A914V9E9_9BILA</name>
<evidence type="ECO:0000313" key="14">
    <source>
        <dbReference type="WBParaSite" id="PSAMB.scaffold1705size28564.g14419.t1"/>
    </source>
</evidence>
<keyword evidence="8" id="KW-0325">Glycoprotein</keyword>
<comment type="similarity">
    <text evidence="2">Belongs to the peptidase S10 family.</text>
</comment>
<dbReference type="GO" id="GO:0004185">
    <property type="term" value="F:serine-type carboxypeptidase activity"/>
    <property type="evidence" value="ECO:0007669"/>
    <property type="project" value="InterPro"/>
</dbReference>
<comment type="subcellular location">
    <subcellularLocation>
        <location evidence="1">Secreted</location>
    </subcellularLocation>
</comment>
<evidence type="ECO:0000256" key="1">
    <source>
        <dbReference type="ARBA" id="ARBA00004613"/>
    </source>
</evidence>
<evidence type="ECO:0000256" key="9">
    <source>
        <dbReference type="ARBA" id="ARBA00055847"/>
    </source>
</evidence>
<dbReference type="GO" id="GO:0005576">
    <property type="term" value="C:extracellular region"/>
    <property type="evidence" value="ECO:0007669"/>
    <property type="project" value="UniProtKB-SubCell"/>
</dbReference>
<dbReference type="AlphaFoldDB" id="A0A914V9E9"/>
<proteinExistence type="inferred from homology"/>
<dbReference type="Proteomes" id="UP000887566">
    <property type="component" value="Unplaced"/>
</dbReference>
<dbReference type="Pfam" id="PF00450">
    <property type="entry name" value="Peptidase_S10"/>
    <property type="match status" value="1"/>
</dbReference>
<dbReference type="PRINTS" id="PR00724">
    <property type="entry name" value="CRBOXYPTASEC"/>
</dbReference>
<evidence type="ECO:0000256" key="2">
    <source>
        <dbReference type="ARBA" id="ARBA00009431"/>
    </source>
</evidence>